<sequence length="175" mass="19959">MNKPKIIQIIDVVSNAIAGNRIDEDFIKSCIYGKVDAELYAHLLGKYRGYDGDFFQFYLGTDDRINRALLENLGIKVEPDKYPDYDSRIVAQVVQGKKRFDIYPFELEAFNRYAMFGNNNALSCLKGISPTAGQTVRENGINEYGNALNWSLFWIKANPEDKALLVDHVLNIPER</sequence>
<comment type="caution">
    <text evidence="1">The sequence shown here is derived from an EMBL/GenBank/DDBJ whole genome shotgun (WGS) entry which is preliminary data.</text>
</comment>
<dbReference type="EMBL" id="JNHM01000051">
    <property type="protein sequence ID" value="KDS51917.1"/>
    <property type="molecule type" value="Genomic_DNA"/>
</dbReference>
<dbReference type="GeneID" id="99673110"/>
<evidence type="ECO:0000313" key="2">
    <source>
        <dbReference type="Proteomes" id="UP000027661"/>
    </source>
</evidence>
<dbReference type="AlphaFoldDB" id="A0A069SEZ5"/>
<reference evidence="1 2" key="1">
    <citation type="submission" date="2014-04" db="EMBL/GenBank/DDBJ databases">
        <authorList>
            <person name="Sears C."/>
            <person name="Carroll K."/>
            <person name="Sack B.R."/>
            <person name="Qadri F."/>
            <person name="Myers L.L."/>
            <person name="Chung G.-T."/>
            <person name="Escheverria P."/>
            <person name="Fraser C.M."/>
            <person name="Sadzewicz L."/>
            <person name="Shefchek K.A."/>
            <person name="Tallon L."/>
            <person name="Das S.P."/>
            <person name="Daugherty S."/>
            <person name="Mongodin E.F."/>
        </authorList>
    </citation>
    <scope>NUCLEOTIDE SEQUENCE [LARGE SCALE GENOMIC DNA]</scope>
    <source>
        <strain evidence="1 2">3975 RP4</strain>
    </source>
</reference>
<name>A0A069SEZ5_PHOVU</name>
<dbReference type="RefSeq" id="WP_005648574.1">
    <property type="nucleotide sequence ID" value="NZ_JNHM01000051.1"/>
</dbReference>
<proteinExistence type="predicted"/>
<evidence type="ECO:0000313" key="1">
    <source>
        <dbReference type="EMBL" id="KDS51917.1"/>
    </source>
</evidence>
<organism evidence="1 2">
    <name type="scientific">Phocaeicola vulgatus str. 3975 RP4</name>
    <dbReference type="NCBI Taxonomy" id="1339352"/>
    <lineage>
        <taxon>Bacteria</taxon>
        <taxon>Pseudomonadati</taxon>
        <taxon>Bacteroidota</taxon>
        <taxon>Bacteroidia</taxon>
        <taxon>Bacteroidales</taxon>
        <taxon>Bacteroidaceae</taxon>
        <taxon>Phocaeicola</taxon>
    </lineage>
</organism>
<gene>
    <name evidence="1" type="ORF">M099_3000</name>
</gene>
<dbReference type="Proteomes" id="UP000027661">
    <property type="component" value="Unassembled WGS sequence"/>
</dbReference>
<protein>
    <submittedName>
        <fullName evidence="1">Uncharacterized protein</fullName>
    </submittedName>
</protein>
<dbReference type="PATRIC" id="fig|1339352.3.peg.2870"/>
<accession>A0A069SEZ5</accession>